<keyword evidence="18" id="KW-1185">Reference proteome</keyword>
<dbReference type="InterPro" id="IPR014031">
    <property type="entry name" value="Ketoacyl_synth_C"/>
</dbReference>
<dbReference type="RefSeq" id="WP_207977644.1">
    <property type="nucleotide sequence ID" value="NZ_JAGDEL010000006.1"/>
</dbReference>
<evidence type="ECO:0000256" key="6">
    <source>
        <dbReference type="ARBA" id="ARBA00022679"/>
    </source>
</evidence>
<evidence type="ECO:0000256" key="2">
    <source>
        <dbReference type="ARBA" id="ARBA00008467"/>
    </source>
</evidence>
<evidence type="ECO:0000256" key="14">
    <source>
        <dbReference type="PIRNR" id="PIRNR000447"/>
    </source>
</evidence>
<reference evidence="17 18" key="1">
    <citation type="submission" date="2021-03" db="EMBL/GenBank/DDBJ databases">
        <title>Whole genome sequence of Metabacillus bambusae BG109.</title>
        <authorList>
            <person name="Jeong J.W."/>
        </authorList>
    </citation>
    <scope>NUCLEOTIDE SEQUENCE [LARGE SCALE GENOMIC DNA]</scope>
    <source>
        <strain evidence="17 18">BG109</strain>
    </source>
</reference>
<comment type="function">
    <text evidence="11 14">Involved in the type II fatty acid elongation cycle. Catalyzes the elongation of a wide range of acyl-ACP by the addition of two carbons from malonyl-ACP to an acyl acceptor. Can efficiently catalyze the conversion of palmitoleoyl-ACP (cis-hexadec-9-enoyl-ACP) to cis-vaccenoyl-ACP (cis-octadec-11-enoyl-ACP), an essential step in the thermal regulation of fatty acid composition.</text>
</comment>
<keyword evidence="8" id="KW-0443">Lipid metabolism</keyword>
<dbReference type="Proteomes" id="UP000663981">
    <property type="component" value="Unassembled WGS sequence"/>
</dbReference>
<dbReference type="InterPro" id="IPR000794">
    <property type="entry name" value="Beta-ketoacyl_synthase"/>
</dbReference>
<dbReference type="EC" id="2.3.1.179" evidence="3 14"/>
<dbReference type="PANTHER" id="PTHR11712:SF336">
    <property type="entry name" value="3-OXOACYL-[ACYL-CARRIER-PROTEIN] SYNTHASE, MITOCHONDRIAL"/>
    <property type="match status" value="1"/>
</dbReference>
<evidence type="ECO:0000256" key="7">
    <source>
        <dbReference type="ARBA" id="ARBA00022832"/>
    </source>
</evidence>
<dbReference type="NCBIfam" id="TIGR03150">
    <property type="entry name" value="fabF"/>
    <property type="match status" value="1"/>
</dbReference>
<feature type="domain" description="Ketosynthase family 3 (KS3)" evidence="16">
    <location>
        <begin position="2"/>
        <end position="410"/>
    </location>
</feature>
<dbReference type="PROSITE" id="PS52004">
    <property type="entry name" value="KS3_2"/>
    <property type="match status" value="1"/>
</dbReference>
<keyword evidence="7" id="KW-0276">Fatty acid metabolism</keyword>
<evidence type="ECO:0000256" key="12">
    <source>
        <dbReference type="ARBA" id="ARBA00047318"/>
    </source>
</evidence>
<keyword evidence="5 14" id="KW-0444">Lipid biosynthesis</keyword>
<dbReference type="NCBIfam" id="NF005589">
    <property type="entry name" value="PRK07314.1"/>
    <property type="match status" value="1"/>
</dbReference>
<dbReference type="InterPro" id="IPR016039">
    <property type="entry name" value="Thiolase-like"/>
</dbReference>
<comment type="similarity">
    <text evidence="2 14 15">Belongs to the thiolase-like superfamily. Beta-ketoacyl-ACP synthases family.</text>
</comment>
<dbReference type="Gene3D" id="3.40.47.10">
    <property type="match status" value="1"/>
</dbReference>
<evidence type="ECO:0000313" key="17">
    <source>
        <dbReference type="EMBL" id="MBO1512038.1"/>
    </source>
</evidence>
<dbReference type="GO" id="GO:0004315">
    <property type="term" value="F:3-oxoacyl-[acyl-carrier-protein] synthase activity"/>
    <property type="evidence" value="ECO:0007669"/>
    <property type="project" value="UniProtKB-EC"/>
</dbReference>
<dbReference type="EMBL" id="JAGDEL010000006">
    <property type="protein sequence ID" value="MBO1512038.1"/>
    <property type="molecule type" value="Genomic_DNA"/>
</dbReference>
<dbReference type="SMART" id="SM00825">
    <property type="entry name" value="PKS_KS"/>
    <property type="match status" value="1"/>
</dbReference>
<sequence length="411" mass="43886">MKKRVVITGIGAVTPLGNDAFTTWENIKNGVSGIAPLTRVDSDQFNVKVAGEVKNFSPEEFIDFKEVRRMARFTHLAIAASKMAVKDAGIQIGEQVDPERVGVWIGSGIGGLDEFEEQHKRFLAKGPKRVSPFIIPMFIPDMASGRVSIELGAKGINNCSVTACASGANSIGDAFRVIQNGDVDMMITGGAEAAITDMTIAGFANMTALSTNPDPKTASRPFDKNRDGFVIAEGSGIVILEELEHALARNAKIYGEIVGYGATGDAYHITTPAPEGEGGQRAMKLALSDANLSPEDIDYINAHGTSTHYNDLYETNAIKEVFGEHAYKLSISSTKSMTGHMLGAAGAVEAIISLLSIKDGIKPPTINYTTPDEDLDLDYVPNVAQKAEVNVVLSNSLGFGGHNATLVFKRY</sequence>
<evidence type="ECO:0000256" key="4">
    <source>
        <dbReference type="ARBA" id="ARBA00014657"/>
    </source>
</evidence>
<proteinExistence type="inferred from homology"/>
<dbReference type="Pfam" id="PF02801">
    <property type="entry name" value="Ketoacyl-synt_C"/>
    <property type="match status" value="1"/>
</dbReference>
<dbReference type="CDD" id="cd00834">
    <property type="entry name" value="KAS_I_II"/>
    <property type="match status" value="1"/>
</dbReference>
<evidence type="ECO:0000256" key="8">
    <source>
        <dbReference type="ARBA" id="ARBA00023098"/>
    </source>
</evidence>
<protein>
    <recommendedName>
        <fullName evidence="4 14">3-oxoacyl-[acyl-carrier-protein] synthase 2</fullName>
        <ecNumber evidence="3 14">2.3.1.179</ecNumber>
    </recommendedName>
</protein>
<dbReference type="Pfam" id="PF00109">
    <property type="entry name" value="ketoacyl-synt"/>
    <property type="match status" value="1"/>
</dbReference>
<accession>A0ABS3N1H3</accession>
<dbReference type="PANTHER" id="PTHR11712">
    <property type="entry name" value="POLYKETIDE SYNTHASE-RELATED"/>
    <property type="match status" value="1"/>
</dbReference>
<evidence type="ECO:0000256" key="3">
    <source>
        <dbReference type="ARBA" id="ARBA00012356"/>
    </source>
</evidence>
<evidence type="ECO:0000256" key="10">
    <source>
        <dbReference type="ARBA" id="ARBA00023315"/>
    </source>
</evidence>
<evidence type="ECO:0000256" key="9">
    <source>
        <dbReference type="ARBA" id="ARBA00023160"/>
    </source>
</evidence>
<keyword evidence="9 14" id="KW-0275">Fatty acid biosynthesis</keyword>
<dbReference type="InterPro" id="IPR014030">
    <property type="entry name" value="Ketoacyl_synth_N"/>
</dbReference>
<evidence type="ECO:0000256" key="1">
    <source>
        <dbReference type="ARBA" id="ARBA00005194"/>
    </source>
</evidence>
<evidence type="ECO:0000259" key="16">
    <source>
        <dbReference type="PROSITE" id="PS52004"/>
    </source>
</evidence>
<keyword evidence="10 14" id="KW-0012">Acyltransferase</keyword>
<comment type="catalytic activity">
    <reaction evidence="12 14">
        <text>(9Z)-hexadecenoyl-[ACP] + malonyl-[ACP] + H(+) = 3-oxo-(11Z)-octadecenoyl-[ACP] + holo-[ACP] + CO2</text>
        <dbReference type="Rhea" id="RHEA:55040"/>
        <dbReference type="Rhea" id="RHEA-COMP:9623"/>
        <dbReference type="Rhea" id="RHEA-COMP:9685"/>
        <dbReference type="Rhea" id="RHEA-COMP:10800"/>
        <dbReference type="Rhea" id="RHEA-COMP:14074"/>
        <dbReference type="ChEBI" id="CHEBI:15378"/>
        <dbReference type="ChEBI" id="CHEBI:16526"/>
        <dbReference type="ChEBI" id="CHEBI:64479"/>
        <dbReference type="ChEBI" id="CHEBI:78449"/>
        <dbReference type="ChEBI" id="CHEBI:83989"/>
        <dbReference type="ChEBI" id="CHEBI:138538"/>
        <dbReference type="EC" id="2.3.1.179"/>
    </reaction>
</comment>
<keyword evidence="6 14" id="KW-0808">Transferase</keyword>
<dbReference type="PIRSF" id="PIRSF000447">
    <property type="entry name" value="KAS_II"/>
    <property type="match status" value="1"/>
</dbReference>
<dbReference type="SUPFAM" id="SSF53901">
    <property type="entry name" value="Thiolase-like"/>
    <property type="match status" value="2"/>
</dbReference>
<comment type="catalytic activity">
    <reaction evidence="13 14">
        <text>a fatty acyl-[ACP] + malonyl-[ACP] + H(+) = a 3-oxoacyl-[ACP] + holo-[ACP] + CO2</text>
        <dbReference type="Rhea" id="RHEA:22836"/>
        <dbReference type="Rhea" id="RHEA-COMP:9623"/>
        <dbReference type="Rhea" id="RHEA-COMP:9685"/>
        <dbReference type="Rhea" id="RHEA-COMP:9916"/>
        <dbReference type="Rhea" id="RHEA-COMP:14125"/>
        <dbReference type="ChEBI" id="CHEBI:15378"/>
        <dbReference type="ChEBI" id="CHEBI:16526"/>
        <dbReference type="ChEBI" id="CHEBI:64479"/>
        <dbReference type="ChEBI" id="CHEBI:78449"/>
        <dbReference type="ChEBI" id="CHEBI:78776"/>
        <dbReference type="ChEBI" id="CHEBI:138651"/>
    </reaction>
</comment>
<dbReference type="InterPro" id="IPR017568">
    <property type="entry name" value="3-oxoacyl-ACP_synth-2"/>
</dbReference>
<evidence type="ECO:0000256" key="15">
    <source>
        <dbReference type="RuleBase" id="RU003694"/>
    </source>
</evidence>
<evidence type="ECO:0000313" key="18">
    <source>
        <dbReference type="Proteomes" id="UP000663981"/>
    </source>
</evidence>
<dbReference type="InterPro" id="IPR020841">
    <property type="entry name" value="PKS_Beta-ketoAc_synthase_dom"/>
</dbReference>
<evidence type="ECO:0000256" key="5">
    <source>
        <dbReference type="ARBA" id="ARBA00022516"/>
    </source>
</evidence>
<gene>
    <name evidence="17" type="primary">fabF</name>
    <name evidence="17" type="ORF">I7822_10195</name>
</gene>
<name>A0ABS3N1H3_9BACI</name>
<comment type="pathway">
    <text evidence="1 14">Lipid metabolism; fatty acid biosynthesis.</text>
</comment>
<evidence type="ECO:0000256" key="11">
    <source>
        <dbReference type="ARBA" id="ARBA00024006"/>
    </source>
</evidence>
<evidence type="ECO:0000256" key="13">
    <source>
        <dbReference type="ARBA" id="ARBA00047659"/>
    </source>
</evidence>
<organism evidence="17 18">
    <name type="scientific">Metabacillus bambusae</name>
    <dbReference type="NCBI Taxonomy" id="2795218"/>
    <lineage>
        <taxon>Bacteria</taxon>
        <taxon>Bacillati</taxon>
        <taxon>Bacillota</taxon>
        <taxon>Bacilli</taxon>
        <taxon>Bacillales</taxon>
        <taxon>Bacillaceae</taxon>
        <taxon>Metabacillus</taxon>
    </lineage>
</organism>
<comment type="caution">
    <text evidence="17">The sequence shown here is derived from an EMBL/GenBank/DDBJ whole genome shotgun (WGS) entry which is preliminary data.</text>
</comment>